<dbReference type="InterPro" id="IPR027370">
    <property type="entry name" value="Znf-RING_euk"/>
</dbReference>
<dbReference type="Gene3D" id="3.30.40.10">
    <property type="entry name" value="Zinc/RING finger domain, C3HC4 (zinc finger)"/>
    <property type="match status" value="1"/>
</dbReference>
<evidence type="ECO:0000256" key="1">
    <source>
        <dbReference type="SAM" id="MobiDB-lite"/>
    </source>
</evidence>
<name>A0A177TUR6_9BASI</name>
<dbReference type="GO" id="GO:0032183">
    <property type="term" value="F:SUMO binding"/>
    <property type="evidence" value="ECO:0007669"/>
    <property type="project" value="TreeGrafter"/>
</dbReference>
<accession>A0A177TUR6</accession>
<dbReference type="PROSITE" id="PS50089">
    <property type="entry name" value="ZF_RING_2"/>
    <property type="match status" value="1"/>
</dbReference>
<dbReference type="GO" id="GO:0140082">
    <property type="term" value="F:SUMO-ubiquitin ligase activity"/>
    <property type="evidence" value="ECO:0007669"/>
    <property type="project" value="TreeGrafter"/>
</dbReference>
<feature type="region of interest" description="Disordered" evidence="1">
    <location>
        <begin position="315"/>
        <end position="394"/>
    </location>
</feature>
<dbReference type="Proteomes" id="UP000077521">
    <property type="component" value="Unassembled WGS sequence"/>
</dbReference>
<gene>
    <name evidence="2" type="ORF">A4X13_0g5562</name>
</gene>
<dbReference type="PANTHER" id="PTHR47094:SF1">
    <property type="entry name" value="RING-TYPE E3 UBIQUITIN TRANSFERASE"/>
    <property type="match status" value="1"/>
</dbReference>
<dbReference type="PROSITE" id="PS00518">
    <property type="entry name" value="ZF_RING_1"/>
    <property type="match status" value="1"/>
</dbReference>
<dbReference type="SMART" id="SM00184">
    <property type="entry name" value="RING"/>
    <property type="match status" value="1"/>
</dbReference>
<comment type="caution">
    <text evidence="2">The sequence shown here is derived from an EMBL/GenBank/DDBJ whole genome shotgun (WGS) entry which is preliminary data.</text>
</comment>
<dbReference type="InterPro" id="IPR049627">
    <property type="entry name" value="SLX8"/>
</dbReference>
<dbReference type="PANTHER" id="PTHR47094">
    <property type="entry name" value="ELFLESS, ISOFORM B"/>
    <property type="match status" value="1"/>
</dbReference>
<dbReference type="GO" id="GO:0033768">
    <property type="term" value="C:SUMO-targeted ubiquitin ligase complex"/>
    <property type="evidence" value="ECO:0007669"/>
    <property type="project" value="TreeGrafter"/>
</dbReference>
<reference evidence="2" key="1">
    <citation type="submission" date="2016-04" db="EMBL/GenBank/DDBJ databases">
        <authorList>
            <person name="Nguyen H.D."/>
            <person name="Samba Siva P."/>
            <person name="Cullis J."/>
            <person name="Levesque C.A."/>
            <person name="Hambleton S."/>
        </authorList>
    </citation>
    <scope>NUCLEOTIDE SEQUENCE</scope>
    <source>
        <strain evidence="2">DAOMC 236416</strain>
    </source>
</reference>
<dbReference type="InterPro" id="IPR013083">
    <property type="entry name" value="Znf_RING/FYVE/PHD"/>
</dbReference>
<dbReference type="GO" id="GO:0006511">
    <property type="term" value="P:ubiquitin-dependent protein catabolic process"/>
    <property type="evidence" value="ECO:0007669"/>
    <property type="project" value="TreeGrafter"/>
</dbReference>
<keyword evidence="3" id="KW-1185">Reference proteome</keyword>
<feature type="region of interest" description="Disordered" evidence="1">
    <location>
        <begin position="226"/>
        <end position="270"/>
    </location>
</feature>
<dbReference type="InterPro" id="IPR001841">
    <property type="entry name" value="Znf_RING"/>
</dbReference>
<feature type="compositionally biased region" description="Low complexity" evidence="1">
    <location>
        <begin position="362"/>
        <end position="374"/>
    </location>
</feature>
<dbReference type="GO" id="GO:0061630">
    <property type="term" value="F:ubiquitin protein ligase activity"/>
    <property type="evidence" value="ECO:0007669"/>
    <property type="project" value="InterPro"/>
</dbReference>
<organism evidence="2 3">
    <name type="scientific">Tilletia indica</name>
    <dbReference type="NCBI Taxonomy" id="43049"/>
    <lineage>
        <taxon>Eukaryota</taxon>
        <taxon>Fungi</taxon>
        <taxon>Dikarya</taxon>
        <taxon>Basidiomycota</taxon>
        <taxon>Ustilaginomycotina</taxon>
        <taxon>Exobasidiomycetes</taxon>
        <taxon>Tilletiales</taxon>
        <taxon>Tilletiaceae</taxon>
        <taxon>Tilletia</taxon>
    </lineage>
</organism>
<dbReference type="EMBL" id="LWDF02000444">
    <property type="protein sequence ID" value="KAE8246936.1"/>
    <property type="molecule type" value="Genomic_DNA"/>
</dbReference>
<dbReference type="AlphaFoldDB" id="A0A177TUR6"/>
<feature type="compositionally biased region" description="Low complexity" evidence="1">
    <location>
        <begin position="325"/>
        <end position="352"/>
    </location>
</feature>
<evidence type="ECO:0000313" key="2">
    <source>
        <dbReference type="EMBL" id="KAE8246936.1"/>
    </source>
</evidence>
<reference evidence="2" key="2">
    <citation type="journal article" date="2019" name="IMA Fungus">
        <title>Genome sequencing and comparison of five Tilletia species to identify candidate genes for the detection of regulated species infecting wheat.</title>
        <authorList>
            <person name="Nguyen H.D.T."/>
            <person name="Sultana T."/>
            <person name="Kesanakurti P."/>
            <person name="Hambleton S."/>
        </authorList>
    </citation>
    <scope>NUCLEOTIDE SEQUENCE</scope>
    <source>
        <strain evidence="2">DAOMC 236416</strain>
    </source>
</reference>
<dbReference type="SUPFAM" id="SSF57850">
    <property type="entry name" value="RING/U-box"/>
    <property type="match status" value="1"/>
</dbReference>
<dbReference type="InterPro" id="IPR017907">
    <property type="entry name" value="Znf_RING_CS"/>
</dbReference>
<dbReference type="Pfam" id="PF13445">
    <property type="entry name" value="zf-RING_UBOX"/>
    <property type="match status" value="1"/>
</dbReference>
<protein>
    <submittedName>
        <fullName evidence="2">Uncharacterized protein</fullName>
    </submittedName>
</protein>
<evidence type="ECO:0000313" key="3">
    <source>
        <dbReference type="Proteomes" id="UP000077521"/>
    </source>
</evidence>
<sequence length="493" mass="52006">MSRLAQLNHRQHPTQQRQHIETIVIDDSDSDPDLPQVIGVSHNTTTTAADKNLHLPGQGQRGQFPLPRAAIRKTNHNQVLSERAKAKSRAFDSPIPSPPSPVLAHAIPYQADPDAAPIALPLLSTYNCPICLSPPTNAVSTPCGHVFCGGCLFDALATQTKKKQQEDAERRMFIPGGLYAAAGGGGHHHHQSLPTHIPAALTEAHLRRSAEMAADGRARTSLRATANANAHAAASTSGSSRNPLPSHPIPSSSSAPGPGPAAAVAPAAATASSSTLQSTSASTHQPGFINGARAVAQNAFERLRPFATAMFPSSTIEHHQPDPLPAEAAAPASSQGSTASSSTTTTTTTSYSDRFASPPPSSAASSSSGSGSASTGLRYSSMHLHRPHPGMPFSSSILHRSSPPARAVHNLAGICPLCRGQILKGFNVNNRTRPSANKYVHRDGRPRRSVKNIDPSKGKVLGLRFTLGRPVDDPYSVALERAKKRTRDEFEEE</sequence>
<proteinExistence type="predicted"/>